<evidence type="ECO:0000313" key="7">
    <source>
        <dbReference type="RefSeq" id="XP_014162888.1"/>
    </source>
</evidence>
<dbReference type="Pfam" id="PF22834">
    <property type="entry name" value="Polo_box_4"/>
    <property type="match status" value="1"/>
</dbReference>
<dbReference type="InterPro" id="IPR053901">
    <property type="entry name" value="C5orf34-like"/>
</dbReference>
<sequence length="666" mass="74677">MEAEKLMVLFGDDSVEVHYAGGSRLLLSPCGRGVRWAVPLGTGALSLVPAPSRGASLGQCRSCLPAREPAGPGITAPAGVLVSLRKKRNGFHSLTSTKSEQLLRALDFRNAFSCRPYLPSRLIPPERKKILLSDISEIKWPDPATPDLTRCLDNGSVKISSVDGYAHLYLSELQQEFTVEFLCKVSQSPAASSCSSEKNSNYQSRDPCGKPSKNSATEVSSKQRRIKNRNKCGCAEGRYREPAKPKDQKDGDGVPLFHTSCSSEYAWVTQRWTVSLCPEEWKYPLSLALKCCNLHTVENVIKTYETNSCTAVEGDVLADPETHETVSCLPTALPLSCRAPHLHRWAFCDFLQNENTDEYSFHQLIQVVWCQGVFYRFIHGRTNITEIYPGDDSFFKSEGEFLGKYFVRCAIQKGTKKMEEKMYSVSSLPPDVPGHSYSISSIITQATKILQYCCKTKLSLSHNYYLCCWKVVSETDGRETLPVLLHEKVIPSRGRLVVYSDHKVHAVFWDRMILTMVWDFSSSCSEIQINEDVGWCKLTTPDGLQQLIQISHPGVYERYIRTAIEWCKSLNEKKETAEYPAHSVTEENWSPDAELEKIQRFNFLLDNSNILKRSSATKSKPSGITVRQKENGGETEELSEDCILEALEKTSKVIQDIESLLAASGR</sequence>
<feature type="domain" description="C5orf34-like C-terminal" evidence="2">
    <location>
        <begin position="481"/>
        <end position="568"/>
    </location>
</feature>
<dbReference type="RefSeq" id="XP_014162888.1">
    <property type="nucleotide sequence ID" value="XM_014307413.2"/>
</dbReference>
<dbReference type="CTD" id="103183906"/>
<dbReference type="Proteomes" id="UP000504602">
    <property type="component" value="Unplaced"/>
</dbReference>
<dbReference type="Pfam" id="PF15016">
    <property type="entry name" value="C5orf34_C"/>
    <property type="match status" value="1"/>
</dbReference>
<evidence type="ECO:0000313" key="6">
    <source>
        <dbReference type="Proteomes" id="UP000504602"/>
    </source>
</evidence>
<reference evidence="7" key="1">
    <citation type="submission" date="2025-08" db="UniProtKB">
        <authorList>
            <consortium name="RefSeq"/>
        </authorList>
    </citation>
    <scope>IDENTIFICATION</scope>
</reference>
<organism evidence="6 7">
    <name type="scientific">Geospiza fortis</name>
    <name type="common">Medium ground-finch</name>
    <dbReference type="NCBI Taxonomy" id="48883"/>
    <lineage>
        <taxon>Eukaryota</taxon>
        <taxon>Metazoa</taxon>
        <taxon>Chordata</taxon>
        <taxon>Craniata</taxon>
        <taxon>Vertebrata</taxon>
        <taxon>Euteleostomi</taxon>
        <taxon>Archelosauria</taxon>
        <taxon>Archosauria</taxon>
        <taxon>Dinosauria</taxon>
        <taxon>Saurischia</taxon>
        <taxon>Theropoda</taxon>
        <taxon>Coelurosauria</taxon>
        <taxon>Aves</taxon>
        <taxon>Neognathae</taxon>
        <taxon>Neoaves</taxon>
        <taxon>Telluraves</taxon>
        <taxon>Australaves</taxon>
        <taxon>Passeriformes</taxon>
        <taxon>Thraupidae</taxon>
        <taxon>Geospiza</taxon>
    </lineage>
</organism>
<feature type="domain" description="C5orf34-like second" evidence="4">
    <location>
        <begin position="154"/>
        <end position="288"/>
    </location>
</feature>
<dbReference type="Pfam" id="PF15025">
    <property type="entry name" value="C5orf34-like_N"/>
    <property type="match status" value="1"/>
</dbReference>
<gene>
    <name evidence="7" type="primary">CUNH5orf34</name>
</gene>
<evidence type="ECO:0000259" key="2">
    <source>
        <dbReference type="Pfam" id="PF15016"/>
    </source>
</evidence>
<keyword evidence="6" id="KW-1185">Reference proteome</keyword>
<name>A0A6I9Z8V8_GEOFO</name>
<dbReference type="InterPro" id="IPR027830">
    <property type="entry name" value="C5orf34-like_N"/>
</dbReference>
<dbReference type="InterPro" id="IPR027865">
    <property type="entry name" value="C5orf34-like_C"/>
</dbReference>
<protein>
    <submittedName>
        <fullName evidence="7">Uncharacterized protein C5orf34 homolog</fullName>
    </submittedName>
</protein>
<dbReference type="InterPro" id="IPR053899">
    <property type="entry name" value="C5orf34-like_2nd"/>
</dbReference>
<evidence type="ECO:0000259" key="5">
    <source>
        <dbReference type="Pfam" id="PF22834"/>
    </source>
</evidence>
<dbReference type="PANTHER" id="PTHR34531:SF1">
    <property type="entry name" value="CHROMOSOME 5 OPEN READING FRAME 34"/>
    <property type="match status" value="1"/>
</dbReference>
<dbReference type="InParanoid" id="A0A6I9Z8V8"/>
<dbReference type="AlphaFoldDB" id="A0A6I9Z8V8"/>
<dbReference type="GeneID" id="102039475"/>
<evidence type="ECO:0000256" key="1">
    <source>
        <dbReference type="SAM" id="MobiDB-lite"/>
    </source>
</evidence>
<dbReference type="Pfam" id="PF22833">
    <property type="entry name" value="C5orf34_2nd"/>
    <property type="match status" value="1"/>
</dbReference>
<dbReference type="InterPro" id="IPR053900">
    <property type="entry name" value="C5orf34-like_dom"/>
</dbReference>
<proteinExistence type="predicted"/>
<dbReference type="OrthoDB" id="75908at2759"/>
<feature type="domain" description="C5orf34-like N-terminal" evidence="3">
    <location>
        <begin position="7"/>
        <end position="32"/>
    </location>
</feature>
<evidence type="ECO:0000259" key="4">
    <source>
        <dbReference type="Pfam" id="PF22833"/>
    </source>
</evidence>
<feature type="region of interest" description="Disordered" evidence="1">
    <location>
        <begin position="190"/>
        <end position="227"/>
    </location>
</feature>
<dbReference type="KEGG" id="gfr:102039475"/>
<feature type="domain" description="C5orf34-like" evidence="5">
    <location>
        <begin position="365"/>
        <end position="450"/>
    </location>
</feature>
<dbReference type="PANTHER" id="PTHR34531">
    <property type="entry name" value="ZGC:153352"/>
    <property type="match status" value="1"/>
</dbReference>
<accession>A0A6I9Z8V8</accession>
<evidence type="ECO:0000259" key="3">
    <source>
        <dbReference type="Pfam" id="PF15025"/>
    </source>
</evidence>
<feature type="compositionally biased region" description="Low complexity" evidence="1">
    <location>
        <begin position="190"/>
        <end position="204"/>
    </location>
</feature>